<reference evidence="1" key="2">
    <citation type="journal article" date="2024" name="Antonie Van Leeuwenhoek">
        <title>Roseihalotalea indica gen. nov., sp. nov., a halophilic Bacteroidetes from mesopelagic Southwest Indian Ocean with higher carbohydrate metabolic potential.</title>
        <authorList>
            <person name="Chen B."/>
            <person name="Zhang M."/>
            <person name="Lin D."/>
            <person name="Ye J."/>
            <person name="Tang K."/>
        </authorList>
    </citation>
    <scope>NUCLEOTIDE SEQUENCE</scope>
    <source>
        <strain evidence="1">TK19036</strain>
    </source>
</reference>
<gene>
    <name evidence="1" type="ORF">K4G66_22550</name>
</gene>
<proteinExistence type="predicted"/>
<reference evidence="1" key="1">
    <citation type="journal article" date="2023" name="Comput. Struct. Biotechnol. J.">
        <title>Discovery of a novel marine Bacteroidetes with a rich repertoire of carbohydrate-active enzymes.</title>
        <authorList>
            <person name="Chen B."/>
            <person name="Liu G."/>
            <person name="Chen Q."/>
            <person name="Wang H."/>
            <person name="Liu L."/>
            <person name="Tang K."/>
        </authorList>
    </citation>
    <scope>NUCLEOTIDE SEQUENCE</scope>
    <source>
        <strain evidence="1">TK19036</strain>
    </source>
</reference>
<evidence type="ECO:0000313" key="1">
    <source>
        <dbReference type="EMBL" id="WKN35161.1"/>
    </source>
</evidence>
<organism evidence="1">
    <name type="scientific">Roseihalotalea indica</name>
    <dbReference type="NCBI Taxonomy" id="2867963"/>
    <lineage>
        <taxon>Bacteria</taxon>
        <taxon>Pseudomonadati</taxon>
        <taxon>Bacteroidota</taxon>
        <taxon>Cytophagia</taxon>
        <taxon>Cytophagales</taxon>
        <taxon>Catalimonadaceae</taxon>
        <taxon>Roseihalotalea</taxon>
    </lineage>
</organism>
<sequence>MEDVITQPDTLKDKIIRRIDELSPEKLKEVDQFIDHLENHRNSKQKILSFSGAWKDLNEEVFLSLTDDLHDNRKKGSKRIL</sequence>
<dbReference type="AlphaFoldDB" id="A0AA49GMV8"/>
<name>A0AA49GMV8_9BACT</name>
<evidence type="ECO:0008006" key="2">
    <source>
        <dbReference type="Google" id="ProtNLM"/>
    </source>
</evidence>
<dbReference type="EMBL" id="CP120682">
    <property type="protein sequence ID" value="WKN35161.1"/>
    <property type="molecule type" value="Genomic_DNA"/>
</dbReference>
<accession>A0AA49GMV8</accession>
<protein>
    <recommendedName>
        <fullName evidence="2">DUF2281 domain-containing protein</fullName>
    </recommendedName>
</protein>